<dbReference type="EMBL" id="JAGEUA010000010">
    <property type="protein sequence ID" value="KAL0963502.1"/>
    <property type="molecule type" value="Genomic_DNA"/>
</dbReference>
<name>A0ABD0WII5_UMBPY</name>
<evidence type="ECO:0000313" key="2">
    <source>
        <dbReference type="Proteomes" id="UP001557470"/>
    </source>
</evidence>
<organism evidence="1 2">
    <name type="scientific">Umbra pygmaea</name>
    <name type="common">Eastern mudminnow</name>
    <dbReference type="NCBI Taxonomy" id="75934"/>
    <lineage>
        <taxon>Eukaryota</taxon>
        <taxon>Metazoa</taxon>
        <taxon>Chordata</taxon>
        <taxon>Craniata</taxon>
        <taxon>Vertebrata</taxon>
        <taxon>Euteleostomi</taxon>
        <taxon>Actinopterygii</taxon>
        <taxon>Neopterygii</taxon>
        <taxon>Teleostei</taxon>
        <taxon>Protacanthopterygii</taxon>
        <taxon>Esociformes</taxon>
        <taxon>Umbridae</taxon>
        <taxon>Umbra</taxon>
    </lineage>
</organism>
<dbReference type="AlphaFoldDB" id="A0ABD0WII5"/>
<evidence type="ECO:0000313" key="1">
    <source>
        <dbReference type="EMBL" id="KAL0963502.1"/>
    </source>
</evidence>
<accession>A0ABD0WII5</accession>
<dbReference type="Proteomes" id="UP001557470">
    <property type="component" value="Unassembled WGS sequence"/>
</dbReference>
<sequence length="82" mass="8648">MVLAMDLLGKYSRLRFNPSQAIEATPLPPPPPPLHLSSDPASAAVTSLVGRVDRGGGCLCVCARSGFVFVRVRPPGCPFSLE</sequence>
<proteinExistence type="predicted"/>
<gene>
    <name evidence="1" type="ORF">UPYG_G00307260</name>
</gene>
<keyword evidence="2" id="KW-1185">Reference proteome</keyword>
<protein>
    <submittedName>
        <fullName evidence="1">Uncharacterized protein</fullName>
    </submittedName>
</protein>
<reference evidence="1 2" key="1">
    <citation type="submission" date="2024-06" db="EMBL/GenBank/DDBJ databases">
        <authorList>
            <person name="Pan Q."/>
            <person name="Wen M."/>
            <person name="Jouanno E."/>
            <person name="Zahm M."/>
            <person name="Klopp C."/>
            <person name="Cabau C."/>
            <person name="Louis A."/>
            <person name="Berthelot C."/>
            <person name="Parey E."/>
            <person name="Roest Crollius H."/>
            <person name="Montfort J."/>
            <person name="Robinson-Rechavi M."/>
            <person name="Bouchez O."/>
            <person name="Lampietro C."/>
            <person name="Lopez Roques C."/>
            <person name="Donnadieu C."/>
            <person name="Postlethwait J."/>
            <person name="Bobe J."/>
            <person name="Verreycken H."/>
            <person name="Guiguen Y."/>
        </authorList>
    </citation>
    <scope>NUCLEOTIDE SEQUENCE [LARGE SCALE GENOMIC DNA]</scope>
    <source>
        <strain evidence="1">Up_M1</strain>
        <tissue evidence="1">Testis</tissue>
    </source>
</reference>
<comment type="caution">
    <text evidence="1">The sequence shown here is derived from an EMBL/GenBank/DDBJ whole genome shotgun (WGS) entry which is preliminary data.</text>
</comment>